<dbReference type="PANTHER" id="PTHR46698:SF4">
    <property type="entry name" value="CROSSVEINLESS 2"/>
    <property type="match status" value="1"/>
</dbReference>
<dbReference type="InterPro" id="IPR001007">
    <property type="entry name" value="VWF_dom"/>
</dbReference>
<dbReference type="Pfam" id="PF01826">
    <property type="entry name" value="TIL"/>
    <property type="match status" value="1"/>
</dbReference>
<evidence type="ECO:0000256" key="5">
    <source>
        <dbReference type="ARBA" id="ARBA00023157"/>
    </source>
</evidence>
<dbReference type="SUPFAM" id="SSF57567">
    <property type="entry name" value="Serine protease inhibitors"/>
    <property type="match status" value="1"/>
</dbReference>
<keyword evidence="2" id="KW-0964">Secreted</keyword>
<gene>
    <name evidence="8" type="ORF">CVLEPA_LOCUS4095</name>
</gene>
<evidence type="ECO:0008006" key="10">
    <source>
        <dbReference type="Google" id="ProtNLM"/>
    </source>
</evidence>
<name>A0ABP0F3U5_CLALP</name>
<keyword evidence="4" id="KW-0677">Repeat</keyword>
<proteinExistence type="predicted"/>
<dbReference type="PROSITE" id="PS01208">
    <property type="entry name" value="VWFC_1"/>
    <property type="match status" value="3"/>
</dbReference>
<organism evidence="8 9">
    <name type="scientific">Clavelina lepadiformis</name>
    <name type="common">Light-bulb sea squirt</name>
    <name type="synonym">Ascidia lepadiformis</name>
    <dbReference type="NCBI Taxonomy" id="159417"/>
    <lineage>
        <taxon>Eukaryota</taxon>
        <taxon>Metazoa</taxon>
        <taxon>Chordata</taxon>
        <taxon>Tunicata</taxon>
        <taxon>Ascidiacea</taxon>
        <taxon>Aplousobranchia</taxon>
        <taxon>Clavelinidae</taxon>
        <taxon>Clavelina</taxon>
    </lineage>
</organism>
<evidence type="ECO:0000256" key="2">
    <source>
        <dbReference type="ARBA" id="ARBA00022525"/>
    </source>
</evidence>
<evidence type="ECO:0000313" key="9">
    <source>
        <dbReference type="Proteomes" id="UP001642483"/>
    </source>
</evidence>
<evidence type="ECO:0000256" key="1">
    <source>
        <dbReference type="ARBA" id="ARBA00004613"/>
    </source>
</evidence>
<sequence length="802" mass="90381">MMRFVYVMTACRGHGIVVNAAQVVWRGRESECKATTTLPQREKNSGGSTRTIESKVMTGNDSTQCRKSAAFHNRRWKRYLARLSNYDIVTADQDVRVKPTFILSLLMVAGYVLQAQGQLIVGMKEKCTNEGGKVEIERITSDPCITCLCKRGTVKCSRQRCPSLTCHILLKGHDQCCPYYCQECVAGNETFQSSRHWNSFPESSCDMYNCNDGILMRSQKQCHVPCNNPLPPSDGQCCPSCSGCQVGGRSFFNGQRFLDPADPCIECSCEHGNARCSRKVCPVLACGGRMVRTKPGNCCPQCVGKRYVFDLGTGDCWFQRDILRHLEEVTLDVCTQCTCMNGTVVCHRQTCPEKLSCAESEHIYPPFKCCPICHREELRNCTDEIGEQRKHGTTWSQPRQPCQSCRCHNGTTTCTEMTCDDVSTRCGRGQVLENVPGKCCKTCVDEPGICTVFGDPHYRTFDGRPFNFQGDCSYMLAKDCREQNFTVTAQNDAKRSRAFAWTKTIFLHLYATDSHSAIDISLHQHLIAKLNGRKLAIPYHDQHLMIVVDRGYLLVWTGDGLSLKWDGDSFLEIGASPRYRGALCGLCGNFNGFPRDDLIGSDGRFKRDKDSFAESWRIGEDRAKCSRPNYDARPADPCSRSLSLKLRARRKCSVFKSPKFRPCYDVVDPTEYYRSCLTDTCECPRARKCACEAIKAYTDACARRSVAITWKRQLYCKKLCRNGKVYSSCGPACKMTCKNYQNKRRTKRCMRRPCVAGCHCAAGYVMHKKRCVKTSACSQLTTSPNKFHPKENPFTSILDPWS</sequence>
<dbReference type="CDD" id="cd19941">
    <property type="entry name" value="TIL"/>
    <property type="match status" value="1"/>
</dbReference>
<keyword evidence="5" id="KW-1015">Disulfide bond</keyword>
<dbReference type="Gene3D" id="2.10.25.10">
    <property type="entry name" value="Laminin"/>
    <property type="match status" value="1"/>
</dbReference>
<keyword evidence="9" id="KW-1185">Reference proteome</keyword>
<dbReference type="InterPro" id="IPR002919">
    <property type="entry name" value="TIL_dom"/>
</dbReference>
<dbReference type="PANTHER" id="PTHR46698">
    <property type="entry name" value="CROSSVEINLESS 2"/>
    <property type="match status" value="1"/>
</dbReference>
<dbReference type="SUPFAM" id="SSF57603">
    <property type="entry name" value="FnI-like domain"/>
    <property type="match status" value="5"/>
</dbReference>
<feature type="domain" description="VWFC" evidence="6">
    <location>
        <begin position="379"/>
        <end position="444"/>
    </location>
</feature>
<comment type="subcellular location">
    <subcellularLocation>
        <location evidence="1">Secreted</location>
    </subcellularLocation>
</comment>
<dbReference type="InterPro" id="IPR052424">
    <property type="entry name" value="Kielin_Chordin-BMP_Reg"/>
</dbReference>
<evidence type="ECO:0000256" key="4">
    <source>
        <dbReference type="ARBA" id="ARBA00022737"/>
    </source>
</evidence>
<evidence type="ECO:0000256" key="3">
    <source>
        <dbReference type="ARBA" id="ARBA00022729"/>
    </source>
</evidence>
<dbReference type="InterPro" id="IPR036084">
    <property type="entry name" value="Ser_inhib-like_sf"/>
</dbReference>
<reference evidence="8 9" key="1">
    <citation type="submission" date="2024-02" db="EMBL/GenBank/DDBJ databases">
        <authorList>
            <person name="Daric V."/>
            <person name="Darras S."/>
        </authorList>
    </citation>
    <scope>NUCLEOTIDE SEQUENCE [LARGE SCALE GENOMIC DNA]</scope>
</reference>
<dbReference type="Pfam" id="PF08742">
    <property type="entry name" value="C8"/>
    <property type="match status" value="1"/>
</dbReference>
<dbReference type="SMART" id="SM00216">
    <property type="entry name" value="VWD"/>
    <property type="match status" value="1"/>
</dbReference>
<feature type="domain" description="VWFD" evidence="7">
    <location>
        <begin position="448"/>
        <end position="626"/>
    </location>
</feature>
<evidence type="ECO:0000259" key="6">
    <source>
        <dbReference type="PROSITE" id="PS50184"/>
    </source>
</evidence>
<feature type="domain" description="VWFC" evidence="6">
    <location>
        <begin position="242"/>
        <end position="303"/>
    </location>
</feature>
<dbReference type="PROSITE" id="PS51233">
    <property type="entry name" value="VWFD"/>
    <property type="match status" value="1"/>
</dbReference>
<comment type="caution">
    <text evidence="8">The sequence shown here is derived from an EMBL/GenBank/DDBJ whole genome shotgun (WGS) entry which is preliminary data.</text>
</comment>
<evidence type="ECO:0000313" key="8">
    <source>
        <dbReference type="EMBL" id="CAK8674393.1"/>
    </source>
</evidence>
<dbReference type="SMART" id="SM00832">
    <property type="entry name" value="C8"/>
    <property type="match status" value="1"/>
</dbReference>
<dbReference type="Pfam" id="PF00094">
    <property type="entry name" value="VWD"/>
    <property type="match status" value="1"/>
</dbReference>
<feature type="domain" description="VWFC" evidence="6">
    <location>
        <begin position="314"/>
        <end position="374"/>
    </location>
</feature>
<dbReference type="Gene3D" id="6.20.200.20">
    <property type="match status" value="4"/>
</dbReference>
<accession>A0ABP0F3U5</accession>
<dbReference type="SMART" id="SM00214">
    <property type="entry name" value="VWC"/>
    <property type="match status" value="5"/>
</dbReference>
<keyword evidence="3" id="KW-0732">Signal</keyword>
<dbReference type="EMBL" id="CAWYQH010000013">
    <property type="protein sequence ID" value="CAK8674393.1"/>
    <property type="molecule type" value="Genomic_DNA"/>
</dbReference>
<dbReference type="Proteomes" id="UP001642483">
    <property type="component" value="Unassembled WGS sequence"/>
</dbReference>
<evidence type="ECO:0000259" key="7">
    <source>
        <dbReference type="PROSITE" id="PS51233"/>
    </source>
</evidence>
<dbReference type="Pfam" id="PF00093">
    <property type="entry name" value="VWC"/>
    <property type="match status" value="2"/>
</dbReference>
<dbReference type="InterPro" id="IPR014853">
    <property type="entry name" value="VWF/SSPO/ZAN-like_Cys-rich_dom"/>
</dbReference>
<dbReference type="InterPro" id="IPR001846">
    <property type="entry name" value="VWF_type-D"/>
</dbReference>
<dbReference type="PROSITE" id="PS50184">
    <property type="entry name" value="VWFC_2"/>
    <property type="match status" value="3"/>
</dbReference>
<protein>
    <recommendedName>
        <fullName evidence="10">BMP-binding endothelial regulator protein</fullName>
    </recommendedName>
</protein>